<dbReference type="EMBL" id="BSSQ01000019">
    <property type="protein sequence ID" value="GLX70729.1"/>
    <property type="molecule type" value="Genomic_DNA"/>
</dbReference>
<protein>
    <recommendedName>
        <fullName evidence="1">ThuA-like domain-containing protein</fullName>
    </recommendedName>
</protein>
<keyword evidence="3" id="KW-1185">Reference proteome</keyword>
<dbReference type="SUPFAM" id="SSF52317">
    <property type="entry name" value="Class I glutamine amidotransferase-like"/>
    <property type="match status" value="1"/>
</dbReference>
<evidence type="ECO:0000313" key="2">
    <source>
        <dbReference type="EMBL" id="GLX70729.1"/>
    </source>
</evidence>
<reference evidence="2 3" key="1">
    <citation type="submission" date="2023-03" db="EMBL/GenBank/DDBJ databases">
        <title>Draft genome sequence of the bacteria which degrade cell wall of Tricholomamatutake.</title>
        <authorList>
            <person name="Konishi Y."/>
            <person name="Fukuta Y."/>
            <person name="Shirasaka N."/>
        </authorList>
    </citation>
    <scope>NUCLEOTIDE SEQUENCE [LARGE SCALE GENOMIC DNA]</scope>
    <source>
        <strain evidence="3">mu1</strain>
    </source>
</reference>
<dbReference type="Pfam" id="PF06283">
    <property type="entry name" value="ThuA"/>
    <property type="match status" value="1"/>
</dbReference>
<dbReference type="InterPro" id="IPR029010">
    <property type="entry name" value="ThuA-like"/>
</dbReference>
<dbReference type="RefSeq" id="WP_284241503.1">
    <property type="nucleotide sequence ID" value="NZ_BSSQ01000019.1"/>
</dbReference>
<sequence length="223" mass="25168">MHRLLAVIGDYYHPHAVIEEGLEESLSSWLASGNVSLTYVTVDRLAQALLDKPDAVILFKDDKINPADENPAHWLDPETEQAMLQYVYDGGGWFSWHSGLASYPEDGAYVSMTKGYFKYHPEQKRVRFEPVASGSADSSEHLAINPAWEFDSLEEHYFVYCDEANTNVFMRTYSEDGESIGGWSHGYGKGRVCCLTPGHNLHTLILSEMKQLVESIVRWCARA</sequence>
<name>A0ABQ6GIF3_9BACL</name>
<dbReference type="InterPro" id="IPR029062">
    <property type="entry name" value="Class_I_gatase-like"/>
</dbReference>
<accession>A0ABQ6GIF3</accession>
<feature type="domain" description="ThuA-like" evidence="1">
    <location>
        <begin position="24"/>
        <end position="220"/>
    </location>
</feature>
<comment type="caution">
    <text evidence="2">The sequence shown here is derived from an EMBL/GenBank/DDBJ whole genome shotgun (WGS) entry which is preliminary data.</text>
</comment>
<gene>
    <name evidence="2" type="ORF">MU1_50750</name>
</gene>
<organism evidence="2 3">
    <name type="scientific">Paenibacillus glycanilyticus</name>
    <dbReference type="NCBI Taxonomy" id="126569"/>
    <lineage>
        <taxon>Bacteria</taxon>
        <taxon>Bacillati</taxon>
        <taxon>Bacillota</taxon>
        <taxon>Bacilli</taxon>
        <taxon>Bacillales</taxon>
        <taxon>Paenibacillaceae</taxon>
        <taxon>Paenibacillus</taxon>
    </lineage>
</organism>
<dbReference type="Proteomes" id="UP001157114">
    <property type="component" value="Unassembled WGS sequence"/>
</dbReference>
<evidence type="ECO:0000313" key="3">
    <source>
        <dbReference type="Proteomes" id="UP001157114"/>
    </source>
</evidence>
<dbReference type="Gene3D" id="3.40.50.880">
    <property type="match status" value="1"/>
</dbReference>
<evidence type="ECO:0000259" key="1">
    <source>
        <dbReference type="Pfam" id="PF06283"/>
    </source>
</evidence>
<proteinExistence type="predicted"/>